<sequence length="75" mass="8238">MNKSVVLLNKKIGLLIKGVTVTLAMRMSNPGKKEASGILETAVHGRRIAIPEQYSGSSDWDDWLEHFEDVDAVNG</sequence>
<gene>
    <name evidence="1" type="ORF">T12_5943</name>
</gene>
<name>A0A0V0Z8X8_9BILA</name>
<protein>
    <submittedName>
        <fullName evidence="1">Uncharacterized protein</fullName>
    </submittedName>
</protein>
<dbReference type="Proteomes" id="UP000054783">
    <property type="component" value="Unassembled WGS sequence"/>
</dbReference>
<reference evidence="1 2" key="1">
    <citation type="submission" date="2015-01" db="EMBL/GenBank/DDBJ databases">
        <title>Evolution of Trichinella species and genotypes.</title>
        <authorList>
            <person name="Korhonen P.K."/>
            <person name="Edoardo P."/>
            <person name="Giuseppe L.R."/>
            <person name="Gasser R.B."/>
        </authorList>
    </citation>
    <scope>NUCLEOTIDE SEQUENCE [LARGE SCALE GENOMIC DNA]</scope>
    <source>
        <strain evidence="1">ISS2496</strain>
    </source>
</reference>
<proteinExistence type="predicted"/>
<accession>A0A0V0Z8X8</accession>
<keyword evidence="2" id="KW-1185">Reference proteome</keyword>
<comment type="caution">
    <text evidence="1">The sequence shown here is derived from an EMBL/GenBank/DDBJ whole genome shotgun (WGS) entry which is preliminary data.</text>
</comment>
<dbReference type="EMBL" id="JYDQ01000326">
    <property type="protein sequence ID" value="KRY08538.1"/>
    <property type="molecule type" value="Genomic_DNA"/>
</dbReference>
<dbReference type="AlphaFoldDB" id="A0A0V0Z8X8"/>
<organism evidence="1 2">
    <name type="scientific">Trichinella patagoniensis</name>
    <dbReference type="NCBI Taxonomy" id="990121"/>
    <lineage>
        <taxon>Eukaryota</taxon>
        <taxon>Metazoa</taxon>
        <taxon>Ecdysozoa</taxon>
        <taxon>Nematoda</taxon>
        <taxon>Enoplea</taxon>
        <taxon>Dorylaimia</taxon>
        <taxon>Trichinellida</taxon>
        <taxon>Trichinellidae</taxon>
        <taxon>Trichinella</taxon>
    </lineage>
</organism>
<evidence type="ECO:0000313" key="1">
    <source>
        <dbReference type="EMBL" id="KRY08538.1"/>
    </source>
</evidence>
<evidence type="ECO:0000313" key="2">
    <source>
        <dbReference type="Proteomes" id="UP000054783"/>
    </source>
</evidence>